<protein>
    <submittedName>
        <fullName evidence="1">Uncharacterized protein</fullName>
    </submittedName>
</protein>
<organism evidence="1">
    <name type="scientific">bioreactor metagenome</name>
    <dbReference type="NCBI Taxonomy" id="1076179"/>
    <lineage>
        <taxon>unclassified sequences</taxon>
        <taxon>metagenomes</taxon>
        <taxon>ecological metagenomes</taxon>
    </lineage>
</organism>
<gene>
    <name evidence="1" type="ORF">SDC9_08033</name>
</gene>
<name>A0A644T665_9ZZZZ</name>
<dbReference type="PROSITE" id="PS51257">
    <property type="entry name" value="PROKAR_LIPOPROTEIN"/>
    <property type="match status" value="1"/>
</dbReference>
<sequence>MKKSFFKLFLALIVLVLTAVSCEKEVIYIDRETGQQVDATDGRTTQTNLSKDIMQPSLTPASNSYWIKAGESRKTANATVANISKTSARTVNLEFTFKGAGAGAVDSISYGIDQIIGAPLTKVAVVDNRFVINGTSVPANTYLNFSIYYKIKNSIPSEIVEGSQIVLAMTGFSTDETKVTLPMSGTLPKDILLDKVSLVGNNPNPNPDPDPNPNAKASIWFSEPVVTYGNHLKIIGNAVSNELTISINNLASSEKTLSSLVADFGAGSKAVKMLRYSLNGSDWNIIKASADGKIIFENLKLKAGENILKTFFSLKPQVGVADNTNLSFSFTSLNDGEGGELPTTGKFASAVNVGAVSTKTPTVFVNNIHAHLRDIPLSLAKDATGTTTVNWIQFQLSGPVPARLVSAKFKNPYTSFNGVSGNDFKLTSEWKTVLNNGVAQNFEVSNANSETFTVSFSNLGIPTGSGWQMLDILAGYKNNGNPFNSGVYTSGKYGVQLTGSKYDLVFHNSDGQVIDLSELSVFQDGQAIN</sequence>
<dbReference type="EMBL" id="VSSQ01000017">
    <property type="protein sequence ID" value="MPL62413.1"/>
    <property type="molecule type" value="Genomic_DNA"/>
</dbReference>
<proteinExistence type="predicted"/>
<comment type="caution">
    <text evidence="1">The sequence shown here is derived from an EMBL/GenBank/DDBJ whole genome shotgun (WGS) entry which is preliminary data.</text>
</comment>
<dbReference type="AlphaFoldDB" id="A0A644T665"/>
<reference evidence="1" key="1">
    <citation type="submission" date="2019-08" db="EMBL/GenBank/DDBJ databases">
        <authorList>
            <person name="Kucharzyk K."/>
            <person name="Murdoch R.W."/>
            <person name="Higgins S."/>
            <person name="Loffler F."/>
        </authorList>
    </citation>
    <scope>NUCLEOTIDE SEQUENCE</scope>
</reference>
<evidence type="ECO:0000313" key="1">
    <source>
        <dbReference type="EMBL" id="MPL62413.1"/>
    </source>
</evidence>
<accession>A0A644T665</accession>